<evidence type="ECO:0000313" key="1">
    <source>
        <dbReference type="Proteomes" id="UP000504606"/>
    </source>
</evidence>
<name>A0A6J1T531_FRAOC</name>
<sequence>MASIRNGLKAAFSFSKKHFSHEITRKHSRGLYGVRHYGSGAYDGDGKTHTVLLNDEGVGLMINAYSTIGFTLNNGTTVIGPMAIFPNCILSWNVGGIIDINEESLSLILNLYPKPDIFILGIPEVSKKMNKEKVNSLFRLITKRKIQCEILIPEIACPTFNFLLAEQRFVGAGILPPHNLGGEGSGDVGFSSFKLALPDKR</sequence>
<dbReference type="PANTHER" id="PTHR21192:SF2">
    <property type="entry name" value="NADH DEHYDROGENASE [UBIQUINONE] 1 ALPHA SUBCOMPLEX ASSEMBLY FACTOR 3"/>
    <property type="match status" value="1"/>
</dbReference>
<dbReference type="KEGG" id="foc:113213751"/>
<dbReference type="Proteomes" id="UP000504606">
    <property type="component" value="Unplaced"/>
</dbReference>
<dbReference type="SUPFAM" id="SSF64076">
    <property type="entry name" value="MTH938-like"/>
    <property type="match status" value="1"/>
</dbReference>
<dbReference type="InterPro" id="IPR007523">
    <property type="entry name" value="NDUFAF3/AAMDC"/>
</dbReference>
<keyword evidence="1" id="KW-1185">Reference proteome</keyword>
<dbReference type="RefSeq" id="XP_026288694.1">
    <property type="nucleotide sequence ID" value="XM_026432909.2"/>
</dbReference>
<dbReference type="Gene3D" id="3.40.1230.10">
    <property type="entry name" value="MTH938-like"/>
    <property type="match status" value="1"/>
</dbReference>
<protein>
    <submittedName>
        <fullName evidence="2">NADH dehydrogenase [ubiquinone] 1 alpha subcomplex assembly factor 3</fullName>
    </submittedName>
</protein>
<reference evidence="2" key="1">
    <citation type="submission" date="2025-08" db="UniProtKB">
        <authorList>
            <consortium name="RefSeq"/>
        </authorList>
    </citation>
    <scope>IDENTIFICATION</scope>
    <source>
        <tissue evidence="2">Whole organism</tissue>
    </source>
</reference>
<organism evidence="1 2">
    <name type="scientific">Frankliniella occidentalis</name>
    <name type="common">Western flower thrips</name>
    <name type="synonym">Euthrips occidentalis</name>
    <dbReference type="NCBI Taxonomy" id="133901"/>
    <lineage>
        <taxon>Eukaryota</taxon>
        <taxon>Metazoa</taxon>
        <taxon>Ecdysozoa</taxon>
        <taxon>Arthropoda</taxon>
        <taxon>Hexapoda</taxon>
        <taxon>Insecta</taxon>
        <taxon>Pterygota</taxon>
        <taxon>Neoptera</taxon>
        <taxon>Paraneoptera</taxon>
        <taxon>Thysanoptera</taxon>
        <taxon>Terebrantia</taxon>
        <taxon>Thripoidea</taxon>
        <taxon>Thripidae</taxon>
        <taxon>Frankliniella</taxon>
    </lineage>
</organism>
<accession>A0A6J1T531</accession>
<dbReference type="InterPro" id="IPR036748">
    <property type="entry name" value="MTH938-like_sf"/>
</dbReference>
<dbReference type="Pfam" id="PF04430">
    <property type="entry name" value="DUF498"/>
    <property type="match status" value="1"/>
</dbReference>
<dbReference type="OrthoDB" id="20681at2759"/>
<dbReference type="GeneID" id="113213751"/>
<gene>
    <name evidence="2" type="primary">LOC113213751</name>
</gene>
<dbReference type="GO" id="GO:0005743">
    <property type="term" value="C:mitochondrial inner membrane"/>
    <property type="evidence" value="ECO:0007669"/>
    <property type="project" value="TreeGrafter"/>
</dbReference>
<dbReference type="PANTHER" id="PTHR21192">
    <property type="entry name" value="NUCLEAR PROTEIN E3-3"/>
    <property type="match status" value="1"/>
</dbReference>
<dbReference type="GO" id="GO:0032981">
    <property type="term" value="P:mitochondrial respiratory chain complex I assembly"/>
    <property type="evidence" value="ECO:0007669"/>
    <property type="project" value="TreeGrafter"/>
</dbReference>
<proteinExistence type="predicted"/>
<evidence type="ECO:0000313" key="2">
    <source>
        <dbReference type="RefSeq" id="XP_026288694.1"/>
    </source>
</evidence>
<dbReference type="AlphaFoldDB" id="A0A6J1T531"/>